<dbReference type="Gene3D" id="3.40.50.300">
    <property type="entry name" value="P-loop containing nucleotide triphosphate hydrolases"/>
    <property type="match status" value="1"/>
</dbReference>
<keyword evidence="3" id="KW-1185">Reference proteome</keyword>
<feature type="domain" description="AAA" evidence="1">
    <location>
        <begin position="5"/>
        <end position="230"/>
    </location>
</feature>
<reference evidence="3" key="1">
    <citation type="journal article" date="2013" name="Nature">
        <title>Pan genome of the phytoplankton Emiliania underpins its global distribution.</title>
        <authorList>
            <person name="Read B.A."/>
            <person name="Kegel J."/>
            <person name="Klute M.J."/>
            <person name="Kuo A."/>
            <person name="Lefebvre S.C."/>
            <person name="Maumus F."/>
            <person name="Mayer C."/>
            <person name="Miller J."/>
            <person name="Monier A."/>
            <person name="Salamov A."/>
            <person name="Young J."/>
            <person name="Aguilar M."/>
            <person name="Claverie J.M."/>
            <person name="Frickenhaus S."/>
            <person name="Gonzalez K."/>
            <person name="Herman E.K."/>
            <person name="Lin Y.C."/>
            <person name="Napier J."/>
            <person name="Ogata H."/>
            <person name="Sarno A.F."/>
            <person name="Shmutz J."/>
            <person name="Schroeder D."/>
            <person name="de Vargas C."/>
            <person name="Verret F."/>
            <person name="von Dassow P."/>
            <person name="Valentin K."/>
            <person name="Van de Peer Y."/>
            <person name="Wheeler G."/>
            <person name="Dacks J.B."/>
            <person name="Delwiche C.F."/>
            <person name="Dyhrman S.T."/>
            <person name="Glockner G."/>
            <person name="John U."/>
            <person name="Richards T."/>
            <person name="Worden A.Z."/>
            <person name="Zhang X."/>
            <person name="Grigoriev I.V."/>
            <person name="Allen A.E."/>
            <person name="Bidle K."/>
            <person name="Borodovsky M."/>
            <person name="Bowler C."/>
            <person name="Brownlee C."/>
            <person name="Cock J.M."/>
            <person name="Elias M."/>
            <person name="Gladyshev V.N."/>
            <person name="Groth M."/>
            <person name="Guda C."/>
            <person name="Hadaegh A."/>
            <person name="Iglesias-Rodriguez M.D."/>
            <person name="Jenkins J."/>
            <person name="Jones B.M."/>
            <person name="Lawson T."/>
            <person name="Leese F."/>
            <person name="Lindquist E."/>
            <person name="Lobanov A."/>
            <person name="Lomsadze A."/>
            <person name="Malik S.B."/>
            <person name="Marsh M.E."/>
            <person name="Mackinder L."/>
            <person name="Mock T."/>
            <person name="Mueller-Roeber B."/>
            <person name="Pagarete A."/>
            <person name="Parker M."/>
            <person name="Probert I."/>
            <person name="Quesneville H."/>
            <person name="Raines C."/>
            <person name="Rensing S.A."/>
            <person name="Riano-Pachon D.M."/>
            <person name="Richier S."/>
            <person name="Rokitta S."/>
            <person name="Shiraiwa Y."/>
            <person name="Soanes D.M."/>
            <person name="van der Giezen M."/>
            <person name="Wahlund T.M."/>
            <person name="Williams B."/>
            <person name="Wilson W."/>
            <person name="Wolfe G."/>
            <person name="Wurch L.L."/>
        </authorList>
    </citation>
    <scope>NUCLEOTIDE SEQUENCE</scope>
</reference>
<dbReference type="PANTHER" id="PTHR13696">
    <property type="entry name" value="P-LOOP CONTAINING NUCLEOSIDE TRIPHOSPHATE HYDROLASE"/>
    <property type="match status" value="1"/>
</dbReference>
<dbReference type="SUPFAM" id="SSF52540">
    <property type="entry name" value="P-loop containing nucleoside triphosphate hydrolases"/>
    <property type="match status" value="1"/>
</dbReference>
<dbReference type="InterPro" id="IPR050678">
    <property type="entry name" value="DNA_Partitioning_ATPase"/>
</dbReference>
<dbReference type="PaxDb" id="2903-EOD08007"/>
<dbReference type="CDD" id="cd02042">
    <property type="entry name" value="ParAB_family"/>
    <property type="match status" value="1"/>
</dbReference>
<dbReference type="PANTHER" id="PTHR13696:SF99">
    <property type="entry name" value="COBYRINIC ACID AC-DIAMIDE SYNTHASE"/>
    <property type="match status" value="1"/>
</dbReference>
<reference evidence="2" key="2">
    <citation type="submission" date="2024-10" db="UniProtKB">
        <authorList>
            <consortium name="EnsemblProtists"/>
        </authorList>
    </citation>
    <scope>IDENTIFICATION</scope>
</reference>
<dbReference type="AlphaFoldDB" id="A0A0D3I9S2"/>
<dbReference type="GeneID" id="17254140"/>
<dbReference type="HOGENOM" id="CLU_580674_0_0_1"/>
<evidence type="ECO:0000313" key="3">
    <source>
        <dbReference type="Proteomes" id="UP000013827"/>
    </source>
</evidence>
<evidence type="ECO:0000259" key="1">
    <source>
        <dbReference type="Pfam" id="PF13614"/>
    </source>
</evidence>
<dbReference type="Pfam" id="PF13614">
    <property type="entry name" value="AAA_31"/>
    <property type="match status" value="1"/>
</dbReference>
<sequence length="471" mass="51898">MTVKVCVYNYKGGASKTTITINLSAAFAKQGKKVLIVDLDPQCNATQFWNTDYDDATSDTGSQSADAAGALVAMAGGGETRVGSDKLHLTKFNSDMSAFVSDMLKTPLYQMLNAHFTLSKQDRLDKLLNDATSISECNPDFFEGKLWLLKGSQLIFKFERDITAALEDQSLADKNVKPIGIINYILNKLADKHNFDVIILDVSPSNSSLNQISALSCDYILPPCNASLYSGVARRTKALPGKQWEPNWEQGEEGQELIPFRLPKKPPTLLPILVTNYGMEAPTSAELLSRKRRAPGSDLNARTVRFQPSQFVYTLENYLKSCTTIKREAGTSAPGPPSPSRRTSTIELRANCGREAIAFCPSVPVSIAATEALGRPFVEITLEQFSDFYGFDKDEMKTSQKALKERSALLKKLMEYNLLDSLADNANDVFTREVSLVRELREPGRVAGERCLPSRGDGLDDCFMISVPMPV</sequence>
<dbReference type="eggNOG" id="ENOG502SF82">
    <property type="taxonomic scope" value="Eukaryota"/>
</dbReference>
<dbReference type="InterPro" id="IPR025669">
    <property type="entry name" value="AAA_dom"/>
</dbReference>
<dbReference type="KEGG" id="ehx:EMIHUDRAFT_106352"/>
<dbReference type="InterPro" id="IPR027417">
    <property type="entry name" value="P-loop_NTPase"/>
</dbReference>
<protein>
    <recommendedName>
        <fullName evidence="1">AAA domain-containing protein</fullName>
    </recommendedName>
</protein>
<name>A0A0D3I9S2_EMIH1</name>
<dbReference type="RefSeq" id="XP_005760436.1">
    <property type="nucleotide sequence ID" value="XM_005760379.1"/>
</dbReference>
<dbReference type="Proteomes" id="UP000013827">
    <property type="component" value="Unassembled WGS sequence"/>
</dbReference>
<accession>A0A0D3I9S2</accession>
<dbReference type="EnsemblProtists" id="EOD08007">
    <property type="protein sequence ID" value="EOD08007"/>
    <property type="gene ID" value="EMIHUDRAFT_106352"/>
</dbReference>
<proteinExistence type="predicted"/>
<evidence type="ECO:0000313" key="2">
    <source>
        <dbReference type="EnsemblProtists" id="EOD08007"/>
    </source>
</evidence>
<organism evidence="2 3">
    <name type="scientific">Emiliania huxleyi (strain CCMP1516)</name>
    <dbReference type="NCBI Taxonomy" id="280463"/>
    <lineage>
        <taxon>Eukaryota</taxon>
        <taxon>Haptista</taxon>
        <taxon>Haptophyta</taxon>
        <taxon>Prymnesiophyceae</taxon>
        <taxon>Isochrysidales</taxon>
        <taxon>Noelaerhabdaceae</taxon>
        <taxon>Emiliania</taxon>
    </lineage>
</organism>